<dbReference type="Proteomes" id="UP001152798">
    <property type="component" value="Chromosome 4"/>
</dbReference>
<evidence type="ECO:0000313" key="1">
    <source>
        <dbReference type="EMBL" id="CAH1399508.1"/>
    </source>
</evidence>
<keyword evidence="2" id="KW-1185">Reference proteome</keyword>
<protein>
    <submittedName>
        <fullName evidence="1">Uncharacterized protein</fullName>
    </submittedName>
</protein>
<dbReference type="AlphaFoldDB" id="A0A9P0HC16"/>
<proteinExistence type="predicted"/>
<sequence length="66" mass="7023">MDKDINFTPERIRFKSCTGIPLTRKSRAICQVENQDLATGGSTGAGSFGAEALTKMGNGIHLVVVI</sequence>
<accession>A0A9P0HC16</accession>
<organism evidence="1 2">
    <name type="scientific">Nezara viridula</name>
    <name type="common">Southern green stink bug</name>
    <name type="synonym">Cimex viridulus</name>
    <dbReference type="NCBI Taxonomy" id="85310"/>
    <lineage>
        <taxon>Eukaryota</taxon>
        <taxon>Metazoa</taxon>
        <taxon>Ecdysozoa</taxon>
        <taxon>Arthropoda</taxon>
        <taxon>Hexapoda</taxon>
        <taxon>Insecta</taxon>
        <taxon>Pterygota</taxon>
        <taxon>Neoptera</taxon>
        <taxon>Paraneoptera</taxon>
        <taxon>Hemiptera</taxon>
        <taxon>Heteroptera</taxon>
        <taxon>Panheteroptera</taxon>
        <taxon>Pentatomomorpha</taxon>
        <taxon>Pentatomoidea</taxon>
        <taxon>Pentatomidae</taxon>
        <taxon>Pentatominae</taxon>
        <taxon>Nezara</taxon>
    </lineage>
</organism>
<evidence type="ECO:0000313" key="2">
    <source>
        <dbReference type="Proteomes" id="UP001152798"/>
    </source>
</evidence>
<name>A0A9P0HC16_NEZVI</name>
<reference evidence="1" key="1">
    <citation type="submission" date="2022-01" db="EMBL/GenBank/DDBJ databases">
        <authorList>
            <person name="King R."/>
        </authorList>
    </citation>
    <scope>NUCLEOTIDE SEQUENCE</scope>
</reference>
<dbReference type="EMBL" id="OV725080">
    <property type="protein sequence ID" value="CAH1399508.1"/>
    <property type="molecule type" value="Genomic_DNA"/>
</dbReference>
<gene>
    <name evidence="1" type="ORF">NEZAVI_LOCUS8941</name>
</gene>